<comment type="caution">
    <text evidence="1">The sequence shown here is derived from an EMBL/GenBank/DDBJ whole genome shotgun (WGS) entry which is preliminary data.</text>
</comment>
<dbReference type="Proteomes" id="UP001634394">
    <property type="component" value="Unassembled WGS sequence"/>
</dbReference>
<name>A0ABD3UCD0_SINWO</name>
<dbReference type="PANTHER" id="PTHR42814">
    <property type="entry name" value="AMP-BINDING DOMAIN-CONTAINING PROTEIN"/>
    <property type="match status" value="1"/>
</dbReference>
<dbReference type="SUPFAM" id="SSF56801">
    <property type="entry name" value="Acetyl-CoA synthetase-like"/>
    <property type="match status" value="1"/>
</dbReference>
<evidence type="ECO:0000313" key="2">
    <source>
        <dbReference type="Proteomes" id="UP001634394"/>
    </source>
</evidence>
<evidence type="ECO:0000313" key="1">
    <source>
        <dbReference type="EMBL" id="KAL3846672.1"/>
    </source>
</evidence>
<dbReference type="AlphaFoldDB" id="A0ABD3UCD0"/>
<gene>
    <name evidence="1" type="ORF">ACJMK2_017643</name>
</gene>
<protein>
    <submittedName>
        <fullName evidence="1">Uncharacterized protein</fullName>
    </submittedName>
</protein>
<reference evidence="1 2" key="1">
    <citation type="submission" date="2024-11" db="EMBL/GenBank/DDBJ databases">
        <title>Chromosome-level genome assembly of the freshwater bivalve Anodonta woodiana.</title>
        <authorList>
            <person name="Chen X."/>
        </authorList>
    </citation>
    <scope>NUCLEOTIDE SEQUENCE [LARGE SCALE GENOMIC DNA]</scope>
    <source>
        <strain evidence="1">MN2024</strain>
        <tissue evidence="1">Gills</tissue>
    </source>
</reference>
<dbReference type="Gene3D" id="2.30.38.10">
    <property type="entry name" value="Luciferase, Domain 3"/>
    <property type="match status" value="1"/>
</dbReference>
<dbReference type="Gene3D" id="3.40.50.980">
    <property type="match status" value="1"/>
</dbReference>
<keyword evidence="2" id="KW-1185">Reference proteome</keyword>
<proteinExistence type="predicted"/>
<sequence>MDLLLRTNPTSFLDNIHTGGSLVAKTYLEVLGILTKKFTVYYLGSEAGFLTSKTVSNISEYVDYSSGFPLQWVEMKVIETKGNIVERGQDGDIYAETPAMQKGYLHEFEKTTKFLNESGWFKIDDVGHNTLTENL</sequence>
<accession>A0ABD3UCD0</accession>
<dbReference type="EMBL" id="JBJQND010000016">
    <property type="protein sequence ID" value="KAL3846672.1"/>
    <property type="molecule type" value="Genomic_DNA"/>
</dbReference>
<dbReference type="PANTHER" id="PTHR42814:SF3">
    <property type="entry name" value="BETA-N-ACETYLHEXOSAMINIDASE"/>
    <property type="match status" value="1"/>
</dbReference>
<organism evidence="1 2">
    <name type="scientific">Sinanodonta woodiana</name>
    <name type="common">Chinese pond mussel</name>
    <name type="synonym">Anodonta woodiana</name>
    <dbReference type="NCBI Taxonomy" id="1069815"/>
    <lineage>
        <taxon>Eukaryota</taxon>
        <taxon>Metazoa</taxon>
        <taxon>Spiralia</taxon>
        <taxon>Lophotrochozoa</taxon>
        <taxon>Mollusca</taxon>
        <taxon>Bivalvia</taxon>
        <taxon>Autobranchia</taxon>
        <taxon>Heteroconchia</taxon>
        <taxon>Palaeoheterodonta</taxon>
        <taxon>Unionida</taxon>
        <taxon>Unionoidea</taxon>
        <taxon>Unionidae</taxon>
        <taxon>Unioninae</taxon>
        <taxon>Sinanodonta</taxon>
    </lineage>
</organism>